<evidence type="ECO:0000313" key="3">
    <source>
        <dbReference type="WBParaSite" id="HNAJ_0001320401-mRNA-1"/>
    </source>
</evidence>
<protein>
    <submittedName>
        <fullName evidence="1 3">Uncharacterized protein</fullName>
    </submittedName>
</protein>
<organism evidence="3">
    <name type="scientific">Rodentolepis nana</name>
    <name type="common">Dwarf tapeworm</name>
    <name type="synonym">Hymenolepis nana</name>
    <dbReference type="NCBI Taxonomy" id="102285"/>
    <lineage>
        <taxon>Eukaryota</taxon>
        <taxon>Metazoa</taxon>
        <taxon>Spiralia</taxon>
        <taxon>Lophotrochozoa</taxon>
        <taxon>Platyhelminthes</taxon>
        <taxon>Cestoda</taxon>
        <taxon>Eucestoda</taxon>
        <taxon>Cyclophyllidea</taxon>
        <taxon>Hymenolepididae</taxon>
        <taxon>Rodentolepis</taxon>
    </lineage>
</organism>
<name>A0A0R3TZA5_RODNA</name>
<dbReference type="WBParaSite" id="HNAJ_0001320401-mRNA-1">
    <property type="protein sequence ID" value="HNAJ_0001320401-mRNA-1"/>
    <property type="gene ID" value="HNAJ_0001320401"/>
</dbReference>
<evidence type="ECO:0000313" key="2">
    <source>
        <dbReference type="Proteomes" id="UP000278807"/>
    </source>
</evidence>
<dbReference type="EMBL" id="UZAE01015079">
    <property type="protein sequence ID" value="VDO15169.1"/>
    <property type="molecule type" value="Genomic_DNA"/>
</dbReference>
<evidence type="ECO:0000313" key="1">
    <source>
        <dbReference type="EMBL" id="VDO15169.1"/>
    </source>
</evidence>
<gene>
    <name evidence="1" type="ORF">HNAJ_LOCUS13178</name>
</gene>
<dbReference type="Proteomes" id="UP000278807">
    <property type="component" value="Unassembled WGS sequence"/>
</dbReference>
<proteinExistence type="predicted"/>
<sequence>MRQQQQRDEEDWRRVARLKCPGSQLLCYVQPCQGGFGIEVLLILGDVSHLNMPRLKALKA</sequence>
<reference evidence="1 2" key="2">
    <citation type="submission" date="2018-11" db="EMBL/GenBank/DDBJ databases">
        <authorList>
            <consortium name="Pathogen Informatics"/>
        </authorList>
    </citation>
    <scope>NUCLEOTIDE SEQUENCE [LARGE SCALE GENOMIC DNA]</scope>
</reference>
<dbReference type="AlphaFoldDB" id="A0A0R3TZA5"/>
<reference evidence="3" key="1">
    <citation type="submission" date="2017-02" db="UniProtKB">
        <authorList>
            <consortium name="WormBaseParasite"/>
        </authorList>
    </citation>
    <scope>IDENTIFICATION</scope>
</reference>
<keyword evidence="2" id="KW-1185">Reference proteome</keyword>
<accession>A0A0R3TZA5</accession>